<dbReference type="InterPro" id="IPR010980">
    <property type="entry name" value="Cyt_c/b562"/>
</dbReference>
<dbReference type="STRING" id="28885.EI16_07030"/>
<dbReference type="RefSeq" id="WP_051623064.1">
    <property type="nucleotide sequence ID" value="NZ_AP020335.1"/>
</dbReference>
<dbReference type="AlphaFoldDB" id="A0A066ZUS9"/>
<dbReference type="GO" id="GO:0005506">
    <property type="term" value="F:iron ion binding"/>
    <property type="evidence" value="ECO:0007669"/>
    <property type="project" value="InterPro"/>
</dbReference>
<keyword evidence="3" id="KW-1185">Reference proteome</keyword>
<accession>A0A066ZUS9</accession>
<feature type="chain" id="PRO_5001632551" description="Cytochrome C" evidence="1">
    <location>
        <begin position="24"/>
        <end position="151"/>
    </location>
</feature>
<feature type="signal peptide" evidence="1">
    <location>
        <begin position="1"/>
        <end position="23"/>
    </location>
</feature>
<evidence type="ECO:0008006" key="4">
    <source>
        <dbReference type="Google" id="ProtNLM"/>
    </source>
</evidence>
<dbReference type="SUPFAM" id="SSF47175">
    <property type="entry name" value="Cytochromes"/>
    <property type="match status" value="1"/>
</dbReference>
<protein>
    <recommendedName>
        <fullName evidence="4">Cytochrome C</fullName>
    </recommendedName>
</protein>
<proteinExistence type="predicted"/>
<sequence length="151" mass="16725">MFKKPLIILIAMASWLSFHAAHADNRSVVWLSADQKSAFLQEMREFMSASQQILEASLADDMNRVEKAAREVGIKMINNTPASLKAKLPPGMMKLGPATHRGFEDIANEAETLGDKNEILHKLATLQKNCIACHQAYQIKVAAPKSLKPIQ</sequence>
<dbReference type="GO" id="GO:0009055">
    <property type="term" value="F:electron transfer activity"/>
    <property type="evidence" value="ECO:0007669"/>
    <property type="project" value="InterPro"/>
</dbReference>
<reference evidence="2 3" key="1">
    <citation type="submission" date="2014-04" db="EMBL/GenBank/DDBJ databases">
        <title>Draft genome sequence of Hydrogenovibrio marinus MH-110, a model organism for aerobic H2 metabolism.</title>
        <authorList>
            <person name="Cha H.J."/>
            <person name="Jo B.H."/>
            <person name="Hwang B.H."/>
        </authorList>
    </citation>
    <scope>NUCLEOTIDE SEQUENCE [LARGE SCALE GENOMIC DNA]</scope>
    <source>
        <strain evidence="2 3">MH-110</strain>
    </source>
</reference>
<name>A0A066ZUS9_HYDMR</name>
<dbReference type="GO" id="GO:0020037">
    <property type="term" value="F:heme binding"/>
    <property type="evidence" value="ECO:0007669"/>
    <property type="project" value="InterPro"/>
</dbReference>
<dbReference type="Proteomes" id="UP000027341">
    <property type="component" value="Unassembled WGS sequence"/>
</dbReference>
<organism evidence="2 3">
    <name type="scientific">Hydrogenovibrio marinus</name>
    <dbReference type="NCBI Taxonomy" id="28885"/>
    <lineage>
        <taxon>Bacteria</taxon>
        <taxon>Pseudomonadati</taxon>
        <taxon>Pseudomonadota</taxon>
        <taxon>Gammaproteobacteria</taxon>
        <taxon>Thiotrichales</taxon>
        <taxon>Piscirickettsiaceae</taxon>
        <taxon>Hydrogenovibrio</taxon>
    </lineage>
</organism>
<evidence type="ECO:0000313" key="3">
    <source>
        <dbReference type="Proteomes" id="UP000027341"/>
    </source>
</evidence>
<dbReference type="EMBL" id="JMIU01000001">
    <property type="protein sequence ID" value="KDN96034.1"/>
    <property type="molecule type" value="Genomic_DNA"/>
</dbReference>
<dbReference type="GO" id="GO:0022900">
    <property type="term" value="P:electron transport chain"/>
    <property type="evidence" value="ECO:0007669"/>
    <property type="project" value="InterPro"/>
</dbReference>
<evidence type="ECO:0000256" key="1">
    <source>
        <dbReference type="SAM" id="SignalP"/>
    </source>
</evidence>
<keyword evidence="1" id="KW-0732">Signal</keyword>
<gene>
    <name evidence="2" type="ORF">EI16_07030</name>
</gene>
<comment type="caution">
    <text evidence="2">The sequence shown here is derived from an EMBL/GenBank/DDBJ whole genome shotgun (WGS) entry which is preliminary data.</text>
</comment>
<evidence type="ECO:0000313" key="2">
    <source>
        <dbReference type="EMBL" id="KDN96034.1"/>
    </source>
</evidence>